<dbReference type="EMBL" id="JACGWN010000016">
    <property type="protein sequence ID" value="KAL0395501.1"/>
    <property type="molecule type" value="Genomic_DNA"/>
</dbReference>
<organism evidence="1">
    <name type="scientific">Sesamum latifolium</name>
    <dbReference type="NCBI Taxonomy" id="2727402"/>
    <lineage>
        <taxon>Eukaryota</taxon>
        <taxon>Viridiplantae</taxon>
        <taxon>Streptophyta</taxon>
        <taxon>Embryophyta</taxon>
        <taxon>Tracheophyta</taxon>
        <taxon>Spermatophyta</taxon>
        <taxon>Magnoliopsida</taxon>
        <taxon>eudicotyledons</taxon>
        <taxon>Gunneridae</taxon>
        <taxon>Pentapetalae</taxon>
        <taxon>asterids</taxon>
        <taxon>lamiids</taxon>
        <taxon>Lamiales</taxon>
        <taxon>Pedaliaceae</taxon>
        <taxon>Sesamum</taxon>
    </lineage>
</organism>
<reference evidence="1" key="1">
    <citation type="submission" date="2020-06" db="EMBL/GenBank/DDBJ databases">
        <authorList>
            <person name="Li T."/>
            <person name="Hu X."/>
            <person name="Zhang T."/>
            <person name="Song X."/>
            <person name="Zhang H."/>
            <person name="Dai N."/>
            <person name="Sheng W."/>
            <person name="Hou X."/>
            <person name="Wei L."/>
        </authorList>
    </citation>
    <scope>NUCLEOTIDE SEQUENCE</scope>
    <source>
        <strain evidence="1">KEN1</strain>
        <tissue evidence="1">Leaf</tissue>
    </source>
</reference>
<evidence type="ECO:0000313" key="1">
    <source>
        <dbReference type="EMBL" id="KAL0395501.1"/>
    </source>
</evidence>
<name>A0AAW2SVB9_9LAMI</name>
<dbReference type="AlphaFoldDB" id="A0AAW2SVB9"/>
<proteinExistence type="predicted"/>
<comment type="caution">
    <text evidence="1">The sequence shown here is derived from an EMBL/GenBank/DDBJ whole genome shotgun (WGS) entry which is preliminary data.</text>
</comment>
<gene>
    <name evidence="1" type="ORF">Slati_4516300</name>
</gene>
<accession>A0AAW2SVB9</accession>
<protein>
    <submittedName>
        <fullName evidence="1">Uncharacterized protein</fullName>
    </submittedName>
</protein>
<reference evidence="1" key="2">
    <citation type="journal article" date="2024" name="Plant">
        <title>Genomic evolution and insights into agronomic trait innovations of Sesamum species.</title>
        <authorList>
            <person name="Miao H."/>
            <person name="Wang L."/>
            <person name="Qu L."/>
            <person name="Liu H."/>
            <person name="Sun Y."/>
            <person name="Le M."/>
            <person name="Wang Q."/>
            <person name="Wei S."/>
            <person name="Zheng Y."/>
            <person name="Lin W."/>
            <person name="Duan Y."/>
            <person name="Cao H."/>
            <person name="Xiong S."/>
            <person name="Wang X."/>
            <person name="Wei L."/>
            <person name="Li C."/>
            <person name="Ma Q."/>
            <person name="Ju M."/>
            <person name="Zhao R."/>
            <person name="Li G."/>
            <person name="Mu C."/>
            <person name="Tian Q."/>
            <person name="Mei H."/>
            <person name="Zhang T."/>
            <person name="Gao T."/>
            <person name="Zhang H."/>
        </authorList>
    </citation>
    <scope>NUCLEOTIDE SEQUENCE</scope>
    <source>
        <strain evidence="1">KEN1</strain>
    </source>
</reference>
<sequence length="210" mass="23104">MAVGSGQGLLVGCVGKEHGACAGHARRRLRAENRLSTWWRWLCRGSSMAVDDVGIRARLAGSVELLTMADQTSLENRVAELESQVQRLVGLLGQASASSSEALFLQVDTLHSRVETLQKSVGEWPDMMGQRARGAVEEMSVLTDVIDLRIDGIQADLNLLKWAVGREEDRAPLSKVKVPDPKTFGGERSAKELENFLWDMEVYFQAAKVP</sequence>